<keyword evidence="5" id="KW-0520">NAD</keyword>
<dbReference type="PANTHER" id="PTHR43706:SF45">
    <property type="entry name" value="NADH DEHYDROGENASE-LIKE PROTEIN RV1812C"/>
    <property type="match status" value="1"/>
</dbReference>
<dbReference type="PRINTS" id="PR00368">
    <property type="entry name" value="FADPNR"/>
</dbReference>
<evidence type="ECO:0000313" key="10">
    <source>
        <dbReference type="Proteomes" id="UP000295705"/>
    </source>
</evidence>
<dbReference type="EMBL" id="SNYO01000005">
    <property type="protein sequence ID" value="TDQ55617.1"/>
    <property type="molecule type" value="Genomic_DNA"/>
</dbReference>
<dbReference type="InterPro" id="IPR036188">
    <property type="entry name" value="FAD/NAD-bd_sf"/>
</dbReference>
<dbReference type="RefSeq" id="WP_243741813.1">
    <property type="nucleotide sequence ID" value="NZ_BAABHR010000075.1"/>
</dbReference>
<proteinExistence type="inferred from homology"/>
<dbReference type="PANTHER" id="PTHR43706">
    <property type="entry name" value="NADH DEHYDROGENASE"/>
    <property type="match status" value="1"/>
</dbReference>
<organism evidence="9 10">
    <name type="scientific">Actinomycetospora succinea</name>
    <dbReference type="NCBI Taxonomy" id="663603"/>
    <lineage>
        <taxon>Bacteria</taxon>
        <taxon>Bacillati</taxon>
        <taxon>Actinomycetota</taxon>
        <taxon>Actinomycetes</taxon>
        <taxon>Pseudonocardiales</taxon>
        <taxon>Pseudonocardiaceae</taxon>
        <taxon>Actinomycetospora</taxon>
    </lineage>
</organism>
<dbReference type="GO" id="GO:0003954">
    <property type="term" value="F:NADH dehydrogenase activity"/>
    <property type="evidence" value="ECO:0007669"/>
    <property type="project" value="InterPro"/>
</dbReference>
<reference evidence="9 10" key="1">
    <citation type="submission" date="2019-03" db="EMBL/GenBank/DDBJ databases">
        <title>Genomic Encyclopedia of Type Strains, Phase IV (KMG-IV): sequencing the most valuable type-strain genomes for metagenomic binning, comparative biology and taxonomic classification.</title>
        <authorList>
            <person name="Goeker M."/>
        </authorList>
    </citation>
    <scope>NUCLEOTIDE SEQUENCE [LARGE SCALE GENOMIC DNA]</scope>
    <source>
        <strain evidence="9 10">DSM 45775</strain>
    </source>
</reference>
<evidence type="ECO:0000313" key="9">
    <source>
        <dbReference type="EMBL" id="TDQ55617.1"/>
    </source>
</evidence>
<evidence type="ECO:0000259" key="8">
    <source>
        <dbReference type="Pfam" id="PF07992"/>
    </source>
</evidence>
<evidence type="ECO:0000256" key="4">
    <source>
        <dbReference type="ARBA" id="ARBA00023002"/>
    </source>
</evidence>
<dbReference type="PRINTS" id="PR00411">
    <property type="entry name" value="PNDRDTASEI"/>
</dbReference>
<feature type="region of interest" description="Disordered" evidence="6">
    <location>
        <begin position="523"/>
        <end position="712"/>
    </location>
</feature>
<dbReference type="Proteomes" id="UP000295705">
    <property type="component" value="Unassembled WGS sequence"/>
</dbReference>
<evidence type="ECO:0000256" key="2">
    <source>
        <dbReference type="ARBA" id="ARBA00022630"/>
    </source>
</evidence>
<keyword evidence="7" id="KW-0812">Transmembrane</keyword>
<feature type="compositionally biased region" description="Polar residues" evidence="6">
    <location>
        <begin position="642"/>
        <end position="651"/>
    </location>
</feature>
<sequence length="712" mass="74172">MSSAPDEPPLPEAPDSSGGAWATADFVVGRGVLLVIGPIIVALFWVFGALPNWGAAALGGFLCVVAVVFLARLRSRETGEGAEGARVLVVGGGYAGLVAARALQARLPGGTRGGRHLGPGAATTGIAGITVVDPQAHMTYQPFLPEASAGAIEPRHLTVPLRRALRRCDVITGSVAAVDDASRRAVVSLPDGGTREIGYDVLVVAPGTAPRRLPIPGLEDRALPFRSVTDALALREHVLSRLDAAASTTDPAERRRLLTFTVIGGGFAGLEVLGELEDMTRRAAKHQPGYVAEEIQWVLLEAAGRIMPEVSPALAARVHAQLLRRGIEVRVGAKITSAHGGTVVLAGGPTFATDTIVVAAGSVPNPLLERTDLPLDSRGRVRCATTLQVRDRAHVFTAGDCAAVPDVTVPAPRDGEPITTAPTAQHAVRQARLLARNIDAFLAGRLLRGYRHKNSGAVAGLGRRRGAAQIGPLRMTGWPAFMLHRAYHLWAMPTADRTVRIALDWLVSGLLGRDLVAVGRRDAAPLPDTDAPPTVVPPAEVEEPVAGPQTPADPPTGAAPISGPVPAPAPTWGADPAATGSQPVGHRAATPTPAAGSATDSQGIPAMQIAASQSGGIPAVREPHPSFPPFREPFAEPFPAGSFSSDLSSEATFRDLTPSLSFGAPSDTGSFREPHPSFPSTPSDETQDSGPRAPYPSTSRPRHSLRTDHRAN</sequence>
<dbReference type="Pfam" id="PF07992">
    <property type="entry name" value="Pyr_redox_2"/>
    <property type="match status" value="1"/>
</dbReference>
<comment type="similarity">
    <text evidence="1">Belongs to the NADH dehydrogenase family.</text>
</comment>
<name>A0A4R6VET8_9PSEU</name>
<dbReference type="InterPro" id="IPR023753">
    <property type="entry name" value="FAD/NAD-binding_dom"/>
</dbReference>
<dbReference type="SUPFAM" id="SSF51905">
    <property type="entry name" value="FAD/NAD(P)-binding domain"/>
    <property type="match status" value="1"/>
</dbReference>
<dbReference type="InterPro" id="IPR045024">
    <property type="entry name" value="NDH-2"/>
</dbReference>
<comment type="caution">
    <text evidence="9">The sequence shown here is derived from an EMBL/GenBank/DDBJ whole genome shotgun (WGS) entry which is preliminary data.</text>
</comment>
<keyword evidence="7" id="KW-1133">Transmembrane helix</keyword>
<evidence type="ECO:0000256" key="5">
    <source>
        <dbReference type="ARBA" id="ARBA00023027"/>
    </source>
</evidence>
<feature type="compositionally biased region" description="Low complexity" evidence="6">
    <location>
        <begin position="524"/>
        <end position="539"/>
    </location>
</feature>
<evidence type="ECO:0000256" key="1">
    <source>
        <dbReference type="ARBA" id="ARBA00005272"/>
    </source>
</evidence>
<protein>
    <submittedName>
        <fullName evidence="9">NADH dehydrogenase FAD-containing subunit</fullName>
    </submittedName>
</protein>
<feature type="transmembrane region" description="Helical" evidence="7">
    <location>
        <begin position="27"/>
        <end position="47"/>
    </location>
</feature>
<keyword evidence="10" id="KW-1185">Reference proteome</keyword>
<keyword evidence="4" id="KW-0560">Oxidoreductase</keyword>
<keyword evidence="7" id="KW-0472">Membrane</keyword>
<evidence type="ECO:0000256" key="3">
    <source>
        <dbReference type="ARBA" id="ARBA00022827"/>
    </source>
</evidence>
<feature type="domain" description="FAD/NAD(P)-binding" evidence="8">
    <location>
        <begin position="86"/>
        <end position="430"/>
    </location>
</feature>
<gene>
    <name evidence="9" type="ORF">EV188_10513</name>
</gene>
<dbReference type="Gene3D" id="3.50.50.100">
    <property type="match status" value="1"/>
</dbReference>
<feature type="transmembrane region" description="Helical" evidence="7">
    <location>
        <begin position="53"/>
        <end position="73"/>
    </location>
</feature>
<evidence type="ECO:0000256" key="6">
    <source>
        <dbReference type="SAM" id="MobiDB-lite"/>
    </source>
</evidence>
<keyword evidence="2" id="KW-0285">Flavoprotein</keyword>
<accession>A0A4R6VET8</accession>
<evidence type="ECO:0000256" key="7">
    <source>
        <dbReference type="SAM" id="Phobius"/>
    </source>
</evidence>
<keyword evidence="3" id="KW-0274">FAD</keyword>
<dbReference type="AlphaFoldDB" id="A0A4R6VET8"/>